<dbReference type="NCBIfam" id="TIGR00075">
    <property type="entry name" value="hypD"/>
    <property type="match status" value="1"/>
</dbReference>
<evidence type="ECO:0000313" key="8">
    <source>
        <dbReference type="Proteomes" id="UP000075515"/>
    </source>
</evidence>
<evidence type="ECO:0000313" key="6">
    <source>
        <dbReference type="EMBL" id="KYG01734.1"/>
    </source>
</evidence>
<proteinExistence type="inferred from homology"/>
<dbReference type="InterPro" id="IPR042244">
    <property type="entry name" value="HypD_2_sf"/>
</dbReference>
<dbReference type="GO" id="GO:0005506">
    <property type="term" value="F:iron ion binding"/>
    <property type="evidence" value="ECO:0007669"/>
    <property type="project" value="TreeGrafter"/>
</dbReference>
<evidence type="ECO:0000256" key="1">
    <source>
        <dbReference type="ARBA" id="ARBA00007888"/>
    </source>
</evidence>
<dbReference type="AlphaFoldDB" id="A0A150TAL4"/>
<comment type="similarity">
    <text evidence="1">Belongs to the HypD family.</text>
</comment>
<dbReference type="Gene3D" id="3.40.50.11740">
    <property type="entry name" value="HypD, alpha/beta domain 2"/>
    <property type="match status" value="2"/>
</dbReference>
<dbReference type="EMBL" id="JEMC01001059">
    <property type="protein sequence ID" value="KYG00023.1"/>
    <property type="molecule type" value="Genomic_DNA"/>
</dbReference>
<dbReference type="InterPro" id="IPR002780">
    <property type="entry name" value="Hyd_form_HypD"/>
</dbReference>
<sequence length="387" mass="42620">MRFIDEYRDAQRVGPYVEAIRRVVSRPWSIMEVCGGQTHAIVRFGLDELLPPEISLLHGPGCPVCVTPIELIDRALEIASRREVTFCSFGDMLRVPGSSDDLFAVKSRGGDVRVVYSPLDALALAERLPDREVVFFAVGFETTAPANAMAVFEARRRGIRNFSLLVSHVLVPPAMEVILRAPDRRVDGFLAAGHVCTVMGIDAYRPLAAEHRVPIVVTGFEPMDILQGIFMCVRQLEEGRAEVENQYARSVREAGNEAAQRMIREVFEVVPRTWRGIGPIARSGLGLRAPYADHDAERRWAPSGDPEPRASDQGSGRRAPSGDPEPRMLNTCRSGLVLQGIIKPPDCPAFGVRCTPETPLGATMVSAEGACAAYYRYRRADPPCDPR</sequence>
<dbReference type="PIRSF" id="PIRSF005622">
    <property type="entry name" value="Hydrgn_mat_hypD"/>
    <property type="match status" value="1"/>
</dbReference>
<organism evidence="6 7">
    <name type="scientific">Sorangium cellulosum</name>
    <name type="common">Polyangium cellulosum</name>
    <dbReference type="NCBI Taxonomy" id="56"/>
    <lineage>
        <taxon>Bacteria</taxon>
        <taxon>Pseudomonadati</taxon>
        <taxon>Myxococcota</taxon>
        <taxon>Polyangia</taxon>
        <taxon>Polyangiales</taxon>
        <taxon>Polyangiaceae</taxon>
        <taxon>Sorangium</taxon>
    </lineage>
</organism>
<evidence type="ECO:0000256" key="2">
    <source>
        <dbReference type="ARBA" id="ARBA00022723"/>
    </source>
</evidence>
<evidence type="ECO:0000313" key="7">
    <source>
        <dbReference type="Proteomes" id="UP000075502"/>
    </source>
</evidence>
<dbReference type="EMBL" id="JEME01003232">
    <property type="protein sequence ID" value="KYG01734.1"/>
    <property type="molecule type" value="Genomic_DNA"/>
</dbReference>
<reference evidence="7 8" key="1">
    <citation type="submission" date="2014-02" db="EMBL/GenBank/DDBJ databases">
        <title>The small core and large imbalanced accessory genome model reveals a collaborative survival strategy of Sorangium cellulosum strains in nature.</title>
        <authorList>
            <person name="Han K."/>
            <person name="Peng R."/>
            <person name="Blom J."/>
            <person name="Li Y.-Z."/>
        </authorList>
    </citation>
    <scope>NUCLEOTIDE SEQUENCE [LARGE SCALE GENOMIC DNA]</scope>
    <source>
        <strain evidence="6 7">So0007-03</strain>
        <strain evidence="5 8">So0149</strain>
    </source>
</reference>
<evidence type="ECO:0000313" key="5">
    <source>
        <dbReference type="EMBL" id="KYG00023.1"/>
    </source>
</evidence>
<keyword evidence="2" id="KW-0479">Metal-binding</keyword>
<dbReference type="GO" id="GO:0070025">
    <property type="term" value="F:carbon monoxide binding"/>
    <property type="evidence" value="ECO:0007669"/>
    <property type="project" value="TreeGrafter"/>
</dbReference>
<keyword evidence="3" id="KW-0408">Iron</keyword>
<dbReference type="Proteomes" id="UP000075515">
    <property type="component" value="Unassembled WGS sequence"/>
</dbReference>
<dbReference type="Gene3D" id="6.10.20.100">
    <property type="match status" value="1"/>
</dbReference>
<dbReference type="PANTHER" id="PTHR30149:SF0">
    <property type="entry name" value="HYDROGENASE MATURATION FACTOR HYPD"/>
    <property type="match status" value="1"/>
</dbReference>
<dbReference type="InterPro" id="IPR042243">
    <property type="entry name" value="HypD_1"/>
</dbReference>
<dbReference type="GO" id="GO:0051604">
    <property type="term" value="P:protein maturation"/>
    <property type="evidence" value="ECO:0007669"/>
    <property type="project" value="TreeGrafter"/>
</dbReference>
<dbReference type="Proteomes" id="UP000075502">
    <property type="component" value="Unassembled WGS sequence"/>
</dbReference>
<dbReference type="PANTHER" id="PTHR30149">
    <property type="entry name" value="HYDROGENASE PROTEIN ASSEMBLY PROTEIN HYPD"/>
    <property type="match status" value="1"/>
</dbReference>
<feature type="region of interest" description="Disordered" evidence="4">
    <location>
        <begin position="296"/>
        <end position="330"/>
    </location>
</feature>
<dbReference type="GO" id="GO:0051539">
    <property type="term" value="F:4 iron, 4 sulfur cluster binding"/>
    <property type="evidence" value="ECO:0007669"/>
    <property type="project" value="TreeGrafter"/>
</dbReference>
<gene>
    <name evidence="5" type="ORF">BE18_50455</name>
    <name evidence="6" type="ORF">BE21_56165</name>
</gene>
<dbReference type="Pfam" id="PF01924">
    <property type="entry name" value="HypD"/>
    <property type="match status" value="1"/>
</dbReference>
<protein>
    <submittedName>
        <fullName evidence="6">Hydrogenase formation protein HupD</fullName>
    </submittedName>
</protein>
<evidence type="ECO:0000256" key="4">
    <source>
        <dbReference type="SAM" id="MobiDB-lite"/>
    </source>
</evidence>
<comment type="caution">
    <text evidence="6">The sequence shown here is derived from an EMBL/GenBank/DDBJ whole genome shotgun (WGS) entry which is preliminary data.</text>
</comment>
<accession>A0A150TAL4</accession>
<evidence type="ECO:0000256" key="3">
    <source>
        <dbReference type="ARBA" id="ARBA00023004"/>
    </source>
</evidence>
<name>A0A150TAL4_SORCE</name>
<feature type="compositionally biased region" description="Basic and acidic residues" evidence="4">
    <location>
        <begin position="296"/>
        <end position="310"/>
    </location>
</feature>